<evidence type="ECO:0000256" key="7">
    <source>
        <dbReference type="SAM" id="MobiDB-lite"/>
    </source>
</evidence>
<dbReference type="InterPro" id="IPR020635">
    <property type="entry name" value="Tyr_kinase_cat_dom"/>
</dbReference>
<dbReference type="InterPro" id="IPR011009">
    <property type="entry name" value="Kinase-like_dom_sf"/>
</dbReference>
<evidence type="ECO:0000256" key="3">
    <source>
        <dbReference type="ARBA" id="ARBA00022989"/>
    </source>
</evidence>
<dbReference type="PANTHER" id="PTHR24416">
    <property type="entry name" value="TYROSINE-PROTEIN KINASE RECEPTOR"/>
    <property type="match status" value="1"/>
</dbReference>
<keyword evidence="3 8" id="KW-1133">Transmembrane helix</keyword>
<dbReference type="Gene3D" id="3.30.200.20">
    <property type="entry name" value="Phosphorylase Kinase, domain 1"/>
    <property type="match status" value="1"/>
</dbReference>
<evidence type="ECO:0000256" key="5">
    <source>
        <dbReference type="ARBA" id="ARBA00051243"/>
    </source>
</evidence>
<dbReference type="CDD" id="cd00192">
    <property type="entry name" value="PTKc"/>
    <property type="match status" value="1"/>
</dbReference>
<dbReference type="GO" id="GO:0005886">
    <property type="term" value="C:plasma membrane"/>
    <property type="evidence" value="ECO:0007669"/>
    <property type="project" value="TreeGrafter"/>
</dbReference>
<evidence type="ECO:0000313" key="11">
    <source>
        <dbReference type="Proteomes" id="UP000663880"/>
    </source>
</evidence>
<keyword evidence="6" id="KW-0547">Nucleotide-binding</keyword>
<dbReference type="OrthoDB" id="4062651at2759"/>
<dbReference type="SMART" id="SM00219">
    <property type="entry name" value="TyrKc"/>
    <property type="match status" value="1"/>
</dbReference>
<evidence type="ECO:0000256" key="8">
    <source>
        <dbReference type="SAM" id="Phobius"/>
    </source>
</evidence>
<accession>A0A821NEK8</accession>
<comment type="subcellular location">
    <subcellularLocation>
        <location evidence="1">Membrane</location>
        <topology evidence="1">Single-pass membrane protein</topology>
    </subcellularLocation>
</comment>
<feature type="domain" description="Protein kinase" evidence="9">
    <location>
        <begin position="854"/>
        <end position="1129"/>
    </location>
</feature>
<dbReference type="FunFam" id="1.10.510.10:FF:001227">
    <property type="entry name" value="Tyrosine-protein kinase receptor"/>
    <property type="match status" value="1"/>
</dbReference>
<protein>
    <recommendedName>
        <fullName evidence="9">Protein kinase domain-containing protein</fullName>
    </recommendedName>
</protein>
<dbReference type="SUPFAM" id="SSF53822">
    <property type="entry name" value="Periplasmic binding protein-like I"/>
    <property type="match status" value="1"/>
</dbReference>
<proteinExistence type="predicted"/>
<dbReference type="PROSITE" id="PS00107">
    <property type="entry name" value="PROTEIN_KINASE_ATP"/>
    <property type="match status" value="1"/>
</dbReference>
<comment type="caution">
    <text evidence="10">The sequence shown here is derived from an EMBL/GenBank/DDBJ whole genome shotgun (WGS) entry which is preliminary data.</text>
</comment>
<feature type="region of interest" description="Disordered" evidence="7">
    <location>
        <begin position="1"/>
        <end position="20"/>
    </location>
</feature>
<dbReference type="InterPro" id="IPR001828">
    <property type="entry name" value="ANF_lig-bd_rcpt"/>
</dbReference>
<keyword evidence="4 8" id="KW-0472">Membrane</keyword>
<dbReference type="PROSITE" id="PS50011">
    <property type="entry name" value="PROTEIN_KINASE_DOM"/>
    <property type="match status" value="1"/>
</dbReference>
<dbReference type="Pfam" id="PF07714">
    <property type="entry name" value="PK_Tyr_Ser-Thr"/>
    <property type="match status" value="1"/>
</dbReference>
<comment type="catalytic activity">
    <reaction evidence="5">
        <text>L-tyrosyl-[protein] + ATP = O-phospho-L-tyrosyl-[protein] + ADP + H(+)</text>
        <dbReference type="Rhea" id="RHEA:10596"/>
        <dbReference type="Rhea" id="RHEA-COMP:10136"/>
        <dbReference type="Rhea" id="RHEA-COMP:20101"/>
        <dbReference type="ChEBI" id="CHEBI:15378"/>
        <dbReference type="ChEBI" id="CHEBI:30616"/>
        <dbReference type="ChEBI" id="CHEBI:46858"/>
        <dbReference type="ChEBI" id="CHEBI:61978"/>
        <dbReference type="ChEBI" id="CHEBI:456216"/>
        <dbReference type="EC" id="2.7.10.1"/>
    </reaction>
</comment>
<dbReference type="InterPro" id="IPR050122">
    <property type="entry name" value="RTK"/>
</dbReference>
<feature type="binding site" evidence="6">
    <location>
        <position position="887"/>
    </location>
    <ligand>
        <name>ATP</name>
        <dbReference type="ChEBI" id="CHEBI:30616"/>
    </ligand>
</feature>
<dbReference type="Pfam" id="PF01094">
    <property type="entry name" value="ANF_receptor"/>
    <property type="match status" value="1"/>
</dbReference>
<dbReference type="EMBL" id="CAJOBZ010000004">
    <property type="protein sequence ID" value="CAF4786733.1"/>
    <property type="molecule type" value="Genomic_DNA"/>
</dbReference>
<evidence type="ECO:0000313" key="10">
    <source>
        <dbReference type="EMBL" id="CAF4786733.1"/>
    </source>
</evidence>
<keyword evidence="11" id="KW-1185">Reference proteome</keyword>
<keyword evidence="2 8" id="KW-0812">Transmembrane</keyword>
<evidence type="ECO:0000259" key="9">
    <source>
        <dbReference type="PROSITE" id="PS50011"/>
    </source>
</evidence>
<evidence type="ECO:0000256" key="6">
    <source>
        <dbReference type="PROSITE-ProRule" id="PRU10141"/>
    </source>
</evidence>
<dbReference type="GO" id="GO:0005524">
    <property type="term" value="F:ATP binding"/>
    <property type="evidence" value="ECO:0007669"/>
    <property type="project" value="UniProtKB-UniRule"/>
</dbReference>
<reference evidence="10" key="1">
    <citation type="submission" date="2021-02" db="EMBL/GenBank/DDBJ databases">
        <authorList>
            <person name="Steward A R."/>
        </authorList>
    </citation>
    <scope>NUCLEOTIDE SEQUENCE</scope>
</reference>
<dbReference type="GO" id="GO:0007169">
    <property type="term" value="P:cell surface receptor protein tyrosine kinase signaling pathway"/>
    <property type="evidence" value="ECO:0007669"/>
    <property type="project" value="TreeGrafter"/>
</dbReference>
<dbReference type="Gene3D" id="1.10.510.10">
    <property type="entry name" value="Transferase(Phosphotransferase) domain 1"/>
    <property type="match status" value="1"/>
</dbReference>
<name>A0A821NEK8_9NEOP</name>
<dbReference type="SUPFAM" id="SSF56112">
    <property type="entry name" value="Protein kinase-like (PK-like)"/>
    <property type="match status" value="1"/>
</dbReference>
<evidence type="ECO:0000256" key="4">
    <source>
        <dbReference type="ARBA" id="ARBA00023136"/>
    </source>
</evidence>
<dbReference type="PROSITE" id="PS00109">
    <property type="entry name" value="PROTEIN_KINASE_TYR"/>
    <property type="match status" value="1"/>
</dbReference>
<dbReference type="InterPro" id="IPR028082">
    <property type="entry name" value="Peripla_BP_I"/>
</dbReference>
<dbReference type="InterPro" id="IPR001245">
    <property type="entry name" value="Ser-Thr/Tyr_kinase_cat_dom"/>
</dbReference>
<dbReference type="InterPro" id="IPR000719">
    <property type="entry name" value="Prot_kinase_dom"/>
</dbReference>
<organism evidence="10 11">
    <name type="scientific">Pieris macdunnoughi</name>
    <dbReference type="NCBI Taxonomy" id="345717"/>
    <lineage>
        <taxon>Eukaryota</taxon>
        <taxon>Metazoa</taxon>
        <taxon>Ecdysozoa</taxon>
        <taxon>Arthropoda</taxon>
        <taxon>Hexapoda</taxon>
        <taxon>Insecta</taxon>
        <taxon>Pterygota</taxon>
        <taxon>Neoptera</taxon>
        <taxon>Endopterygota</taxon>
        <taxon>Lepidoptera</taxon>
        <taxon>Glossata</taxon>
        <taxon>Ditrysia</taxon>
        <taxon>Papilionoidea</taxon>
        <taxon>Pieridae</taxon>
        <taxon>Pierinae</taxon>
        <taxon>Pieris</taxon>
    </lineage>
</organism>
<dbReference type="AlphaFoldDB" id="A0A821NEK8"/>
<sequence>MATTVAGARNPAPPSNQSPVKFHMSWRSTACTLLLAITVTVSETNVTHKESIAVTACVAGDGADASPALAELAALTLRIGGIRAHAVPPPELCVSPSRADSVACQKAIFSDLGQGKLHVALLSVPAGSTLSSWLLRNNGLDDLGDVIMSPTRRVCVAPPPARSILDLEDALIARKYYIPRDTAVELQADMQSNITLKNQSKFPKMYEPEWCNSNTSCATIFTSDVGEARLLYEVVRENYLRAIVVPVGTNLHQITNSINNRTLVCDWNQHFQEPFYPLGPPPCRMDVEKCHFESRRVVKWINTRALARSPSAVRALRRLKINFSGLQELATKKRDHGVEAGALAFLSDHPVRDNVRQLRVVTFLPEDTKREVYNSSALMAAAVLAARDLEGLLPGIATFKVQTYDDRCNAVQAYKYLIDALGTGDYDALTAAVGPACGVPFADVVRQGPSHRLPALAYTPQSPPSPPAAPLALLAAGDARSIGSAVAAFSTSLGWRRMVSLSETATHSALATASFGVDFIVNLELPDERPEYDPSIFTLWADRAARANGRIIYISVEDARAVRHALCAGHKSGLTPSSGAVWILPSGLPPNWQTPKGDTCTAEEIDEMLLGHISVAQEWMLPWLDDNTNTTKSEEMESWEYRWREDCHMLNKPCDKPGPYAALLYDVLKLWASALKKLIIARPASLDDLHDPDLLRSLVTNATLIKYEGLTGKFEWIKLSKDGAIFARSSPLIIYQWDGQRRREIGRWFDDKLELEENALKWYSADGRRPDDGHDRCALQPLADLFNIQCRTSTILLVSTLLGVTIVILSGLMVYCKRRAEKKYRAKLEALTLRRLPLVKAVGLDPWEIPRERVVINRKLGMGAFGTVYGGHALLAEDRGWTAVAVKTLKAGASNEEKLDFLSEAEVMKRFDHKNVVRLLAVITKTEPVCTVMEFMLYGDLKNYLLARRHLTNSDSGDDPEEQVSARRLTGMALDIARALSYLAQMKYVHRDVAARNCLVSARRVVKLADFGMTRLVFENDYYRFSRKGMLPVRWMAPESLALGIFLPASDVWSFGVLLYEIVTFGSLPYQGLSNSEVLNKVKSGQTITLPTGLKPQLEGLIKSCWQSEYKSRPTASEVAAFIADTPRLLSPCLDLPLDALSLDVDSWRLSKERAEARWVSWAAPPSATTDVTYLSADAPRENDRFLP</sequence>
<dbReference type="InterPro" id="IPR008266">
    <property type="entry name" value="Tyr_kinase_AS"/>
</dbReference>
<evidence type="ECO:0000256" key="1">
    <source>
        <dbReference type="ARBA" id="ARBA00004167"/>
    </source>
</evidence>
<feature type="transmembrane region" description="Helical" evidence="8">
    <location>
        <begin position="795"/>
        <end position="815"/>
    </location>
</feature>
<dbReference type="Proteomes" id="UP000663880">
    <property type="component" value="Unassembled WGS sequence"/>
</dbReference>
<dbReference type="PANTHER" id="PTHR24416:SF489">
    <property type="entry name" value="PROTEIN KINASE DOMAIN-CONTAINING PROTEIN"/>
    <property type="match status" value="1"/>
</dbReference>
<dbReference type="PRINTS" id="PR00109">
    <property type="entry name" value="TYRKINASE"/>
</dbReference>
<gene>
    <name evidence="10" type="ORF">PMACD_LOCUS2659</name>
</gene>
<keyword evidence="6" id="KW-0067">ATP-binding</keyword>
<dbReference type="InterPro" id="IPR017441">
    <property type="entry name" value="Protein_kinase_ATP_BS"/>
</dbReference>
<evidence type="ECO:0000256" key="2">
    <source>
        <dbReference type="ARBA" id="ARBA00022692"/>
    </source>
</evidence>
<dbReference type="GO" id="GO:0043235">
    <property type="term" value="C:receptor complex"/>
    <property type="evidence" value="ECO:0007669"/>
    <property type="project" value="TreeGrafter"/>
</dbReference>
<dbReference type="Gene3D" id="3.40.50.2300">
    <property type="match status" value="2"/>
</dbReference>
<dbReference type="GO" id="GO:0004714">
    <property type="term" value="F:transmembrane receptor protein tyrosine kinase activity"/>
    <property type="evidence" value="ECO:0007669"/>
    <property type="project" value="UniProtKB-EC"/>
</dbReference>